<protein>
    <recommendedName>
        <fullName evidence="3">HEAT repeat protein</fullName>
    </recommendedName>
</protein>
<proteinExistence type="predicted"/>
<reference evidence="2" key="1">
    <citation type="journal article" date="2019" name="Int. J. Syst. Evol. Microbiol.">
        <title>The Global Catalogue of Microorganisms (GCM) 10K type strain sequencing project: providing services to taxonomists for standard genome sequencing and annotation.</title>
        <authorList>
            <consortium name="The Broad Institute Genomics Platform"/>
            <consortium name="The Broad Institute Genome Sequencing Center for Infectious Disease"/>
            <person name="Wu L."/>
            <person name="Ma J."/>
        </authorList>
    </citation>
    <scope>NUCLEOTIDE SEQUENCE [LARGE SCALE GENOMIC DNA]</scope>
    <source>
        <strain evidence="2">CCUG 53903</strain>
    </source>
</reference>
<keyword evidence="2" id="KW-1185">Reference proteome</keyword>
<dbReference type="EMBL" id="JBHSPA010000069">
    <property type="protein sequence ID" value="MFC5831791.1"/>
    <property type="molecule type" value="Genomic_DNA"/>
</dbReference>
<evidence type="ECO:0000313" key="1">
    <source>
        <dbReference type="EMBL" id="MFC5831791.1"/>
    </source>
</evidence>
<dbReference type="Proteomes" id="UP001596058">
    <property type="component" value="Unassembled WGS sequence"/>
</dbReference>
<gene>
    <name evidence="1" type="ORF">ACFPZ3_48765</name>
</gene>
<evidence type="ECO:0000313" key="2">
    <source>
        <dbReference type="Proteomes" id="UP001596058"/>
    </source>
</evidence>
<name>A0ABW1D519_9ACTN</name>
<evidence type="ECO:0008006" key="3">
    <source>
        <dbReference type="Google" id="ProtNLM"/>
    </source>
</evidence>
<dbReference type="RefSeq" id="WP_379521250.1">
    <property type="nucleotide sequence ID" value="NZ_JBHSPA010000069.1"/>
</dbReference>
<organism evidence="1 2">
    <name type="scientific">Nonomuraea insulae</name>
    <dbReference type="NCBI Taxonomy" id="1616787"/>
    <lineage>
        <taxon>Bacteria</taxon>
        <taxon>Bacillati</taxon>
        <taxon>Actinomycetota</taxon>
        <taxon>Actinomycetes</taxon>
        <taxon>Streptosporangiales</taxon>
        <taxon>Streptosporangiaceae</taxon>
        <taxon>Nonomuraea</taxon>
    </lineage>
</organism>
<comment type="caution">
    <text evidence="1">The sequence shown here is derived from an EMBL/GenBank/DDBJ whole genome shotgun (WGS) entry which is preliminary data.</text>
</comment>
<sequence length="108" mass="11491">MPDDIHDLVRRLIGNDDTAPPEILERAKTDSDPLLLVAAALTADQPDEFLARAAGNATTTRDRQLVAIAAAHARGDGDLLDALVRDHLSDHPDNILAAWIAAQHTSAG</sequence>
<accession>A0ABW1D519</accession>